<dbReference type="InterPro" id="IPR036390">
    <property type="entry name" value="WH_DNA-bd_sf"/>
</dbReference>
<dbReference type="InterPro" id="IPR036388">
    <property type="entry name" value="WH-like_DNA-bd_sf"/>
</dbReference>
<reference evidence="7" key="1">
    <citation type="journal article" date="2019" name="Int. J. Syst. Evol. Microbiol.">
        <title>The Global Catalogue of Microorganisms (GCM) 10K type strain sequencing project: providing services to taxonomists for standard genome sequencing and annotation.</title>
        <authorList>
            <consortium name="The Broad Institute Genomics Platform"/>
            <consortium name="The Broad Institute Genome Sequencing Center for Infectious Disease"/>
            <person name="Wu L."/>
            <person name="Ma J."/>
        </authorList>
    </citation>
    <scope>NUCLEOTIDE SEQUENCE [LARGE SCALE GENOMIC DNA]</scope>
    <source>
        <strain evidence="7">JCM 17551</strain>
    </source>
</reference>
<dbReference type="PANTHER" id="PTHR30126:SF21">
    <property type="entry name" value="TRANSCRIPTIONAL REGULATOR-RELATED"/>
    <property type="match status" value="1"/>
</dbReference>
<dbReference type="SUPFAM" id="SSF46785">
    <property type="entry name" value="Winged helix' DNA-binding domain"/>
    <property type="match status" value="1"/>
</dbReference>
<evidence type="ECO:0000256" key="4">
    <source>
        <dbReference type="ARBA" id="ARBA00023163"/>
    </source>
</evidence>
<gene>
    <name evidence="6" type="ORF">GCM10022277_28640</name>
</gene>
<dbReference type="EMBL" id="BAABBN010000007">
    <property type="protein sequence ID" value="GAA3930220.1"/>
    <property type="molecule type" value="Genomic_DNA"/>
</dbReference>
<evidence type="ECO:0000256" key="2">
    <source>
        <dbReference type="ARBA" id="ARBA00023015"/>
    </source>
</evidence>
<accession>A0ABP7MW65</accession>
<dbReference type="InterPro" id="IPR000847">
    <property type="entry name" value="LysR_HTH_N"/>
</dbReference>
<dbReference type="Gene3D" id="1.10.10.10">
    <property type="entry name" value="Winged helix-like DNA-binding domain superfamily/Winged helix DNA-binding domain"/>
    <property type="match status" value="1"/>
</dbReference>
<evidence type="ECO:0000313" key="6">
    <source>
        <dbReference type="EMBL" id="GAA3930220.1"/>
    </source>
</evidence>
<keyword evidence="2" id="KW-0805">Transcription regulation</keyword>
<dbReference type="InterPro" id="IPR005119">
    <property type="entry name" value="LysR_subst-bd"/>
</dbReference>
<name>A0ABP7MW65_9GAMM</name>
<organism evidence="6 7">
    <name type="scientific">Litoribacillus peritrichatus</name>
    <dbReference type="NCBI Taxonomy" id="718191"/>
    <lineage>
        <taxon>Bacteria</taxon>
        <taxon>Pseudomonadati</taxon>
        <taxon>Pseudomonadota</taxon>
        <taxon>Gammaproteobacteria</taxon>
        <taxon>Oceanospirillales</taxon>
        <taxon>Oceanospirillaceae</taxon>
        <taxon>Litoribacillus</taxon>
    </lineage>
</organism>
<proteinExistence type="inferred from homology"/>
<keyword evidence="4" id="KW-0804">Transcription</keyword>
<sequence length="281" mass="32054">MDVELARTFLEVMSAGTFLDASKRLNVTQTTITARINSLEEKLDSKLFIRNRSGAKLTSDGERFVEYATSLVQLWDRARAEIRLPQGLDTRLCIGAENSLWNPLMINWVLWIQAHIPNLALHSDVANSDVLLERLEAGGLDAAIIHRPKYHSGLVIEQIMEEKLIHVQSVDSPKPDLFINWSEEFRSQYDSALPQPRQTAYSFNLGPLALQIMLQQGGNGYFRTRVVKQYIERGKLERVPQSPEFTHPVFVVYKKNKMTESLNSALLGLKSQAKKDIQWYL</sequence>
<feature type="domain" description="HTH lysR-type" evidence="5">
    <location>
        <begin position="1"/>
        <end position="58"/>
    </location>
</feature>
<protein>
    <submittedName>
        <fullName evidence="6">LysR family transcriptional regulator</fullName>
    </submittedName>
</protein>
<dbReference type="RefSeq" id="WP_344799238.1">
    <property type="nucleotide sequence ID" value="NZ_BAABBN010000007.1"/>
</dbReference>
<dbReference type="Pfam" id="PF00126">
    <property type="entry name" value="HTH_1"/>
    <property type="match status" value="1"/>
</dbReference>
<dbReference type="SUPFAM" id="SSF53850">
    <property type="entry name" value="Periplasmic binding protein-like II"/>
    <property type="match status" value="1"/>
</dbReference>
<dbReference type="PROSITE" id="PS50931">
    <property type="entry name" value="HTH_LYSR"/>
    <property type="match status" value="1"/>
</dbReference>
<evidence type="ECO:0000256" key="1">
    <source>
        <dbReference type="ARBA" id="ARBA00009437"/>
    </source>
</evidence>
<dbReference type="PRINTS" id="PR00039">
    <property type="entry name" value="HTHLYSR"/>
</dbReference>
<dbReference type="Pfam" id="PF03466">
    <property type="entry name" value="LysR_substrate"/>
    <property type="match status" value="1"/>
</dbReference>
<keyword evidence="3" id="KW-0238">DNA-binding</keyword>
<evidence type="ECO:0000256" key="3">
    <source>
        <dbReference type="ARBA" id="ARBA00023125"/>
    </source>
</evidence>
<dbReference type="Proteomes" id="UP001501565">
    <property type="component" value="Unassembled WGS sequence"/>
</dbReference>
<dbReference type="PANTHER" id="PTHR30126">
    <property type="entry name" value="HTH-TYPE TRANSCRIPTIONAL REGULATOR"/>
    <property type="match status" value="1"/>
</dbReference>
<comment type="similarity">
    <text evidence="1">Belongs to the LysR transcriptional regulatory family.</text>
</comment>
<evidence type="ECO:0000259" key="5">
    <source>
        <dbReference type="PROSITE" id="PS50931"/>
    </source>
</evidence>
<dbReference type="Gene3D" id="3.40.190.10">
    <property type="entry name" value="Periplasmic binding protein-like II"/>
    <property type="match status" value="2"/>
</dbReference>
<comment type="caution">
    <text evidence="6">The sequence shown here is derived from an EMBL/GenBank/DDBJ whole genome shotgun (WGS) entry which is preliminary data.</text>
</comment>
<evidence type="ECO:0000313" key="7">
    <source>
        <dbReference type="Proteomes" id="UP001501565"/>
    </source>
</evidence>
<keyword evidence="7" id="KW-1185">Reference proteome</keyword>